<dbReference type="GO" id="GO:1990103">
    <property type="term" value="C:DnaA-HU complex"/>
    <property type="evidence" value="ECO:0007669"/>
    <property type="project" value="UniProtKB-ARBA"/>
</dbReference>
<dbReference type="SMART" id="SM00411">
    <property type="entry name" value="BHL"/>
    <property type="match status" value="1"/>
</dbReference>
<dbReference type="GO" id="GO:0006270">
    <property type="term" value="P:DNA replication initiation"/>
    <property type="evidence" value="ECO:0007669"/>
    <property type="project" value="UniProtKB-ARBA"/>
</dbReference>
<dbReference type="FunFam" id="4.10.520.10:FF:000001">
    <property type="entry name" value="DNA-binding protein HU"/>
    <property type="match status" value="1"/>
</dbReference>
<dbReference type="SUPFAM" id="SSF47729">
    <property type="entry name" value="IHF-like DNA-binding proteins"/>
    <property type="match status" value="1"/>
</dbReference>
<evidence type="ECO:0000256" key="5">
    <source>
        <dbReference type="RuleBase" id="RU003939"/>
    </source>
</evidence>
<keyword evidence="3" id="KW-0226">DNA condensation</keyword>
<dbReference type="GO" id="GO:0030527">
    <property type="term" value="F:structural constituent of chromatin"/>
    <property type="evidence" value="ECO:0007669"/>
    <property type="project" value="InterPro"/>
</dbReference>
<dbReference type="GO" id="GO:0003677">
    <property type="term" value="F:DNA binding"/>
    <property type="evidence" value="ECO:0007669"/>
    <property type="project" value="UniProtKB-KW"/>
</dbReference>
<dbReference type="PANTHER" id="PTHR33175">
    <property type="entry name" value="DNA-BINDING PROTEIN HU"/>
    <property type="match status" value="1"/>
</dbReference>
<dbReference type="GO" id="GO:0030261">
    <property type="term" value="P:chromosome condensation"/>
    <property type="evidence" value="ECO:0007669"/>
    <property type="project" value="UniProtKB-KW"/>
</dbReference>
<dbReference type="AlphaFoldDB" id="A0A1C3CTE6"/>
<gene>
    <name evidence="6" type="ORF">BBP83_12680</name>
</gene>
<dbReference type="STRING" id="1891224.BBP83_12680"/>
<dbReference type="InterPro" id="IPR000119">
    <property type="entry name" value="Hist_DNA-bd"/>
</dbReference>
<dbReference type="Proteomes" id="UP000186553">
    <property type="component" value="Unassembled WGS sequence"/>
</dbReference>
<comment type="similarity">
    <text evidence="2 5">Belongs to the bacterial histone-like protein family.</text>
</comment>
<dbReference type="RefSeq" id="WP_068889507.1">
    <property type="nucleotide sequence ID" value="NZ_CBCRUU010000015.1"/>
</dbReference>
<dbReference type="PANTHER" id="PTHR33175:SF3">
    <property type="entry name" value="DNA-BINDING PROTEIN HU-BETA"/>
    <property type="match status" value="1"/>
</dbReference>
<dbReference type="CDD" id="cd13831">
    <property type="entry name" value="HU"/>
    <property type="match status" value="1"/>
</dbReference>
<keyword evidence="4 6" id="KW-0238">DNA-binding</keyword>
<evidence type="ECO:0000256" key="3">
    <source>
        <dbReference type="ARBA" id="ARBA00023067"/>
    </source>
</evidence>
<keyword evidence="7" id="KW-1185">Reference proteome</keyword>
<dbReference type="GO" id="GO:0005829">
    <property type="term" value="C:cytosol"/>
    <property type="evidence" value="ECO:0007669"/>
    <property type="project" value="TreeGrafter"/>
</dbReference>
<dbReference type="Pfam" id="PF00216">
    <property type="entry name" value="Bac_DNA_binding"/>
    <property type="match status" value="1"/>
</dbReference>
<dbReference type="GO" id="GO:1990178">
    <property type="term" value="C:HU-DNA complex"/>
    <property type="evidence" value="ECO:0007669"/>
    <property type="project" value="UniProtKB-ARBA"/>
</dbReference>
<dbReference type="PROSITE" id="PS00045">
    <property type="entry name" value="HISTONE_LIKE"/>
    <property type="match status" value="1"/>
</dbReference>
<dbReference type="PRINTS" id="PR01727">
    <property type="entry name" value="DNABINDINGHU"/>
</dbReference>
<evidence type="ECO:0000313" key="7">
    <source>
        <dbReference type="Proteomes" id="UP000186553"/>
    </source>
</evidence>
<evidence type="ECO:0000256" key="1">
    <source>
        <dbReference type="ARBA" id="ARBA00003819"/>
    </source>
</evidence>
<protein>
    <submittedName>
        <fullName evidence="6">DNA-binding protein HU</fullName>
    </submittedName>
</protein>
<accession>A0A1C3CTE6</accession>
<evidence type="ECO:0000256" key="2">
    <source>
        <dbReference type="ARBA" id="ARBA00010529"/>
    </source>
</evidence>
<comment type="caution">
    <text evidence="6">The sequence shown here is derived from an EMBL/GenBank/DDBJ whole genome shotgun (WGS) entry which is preliminary data.</text>
</comment>
<dbReference type="GO" id="GO:0006351">
    <property type="term" value="P:DNA-templated transcription"/>
    <property type="evidence" value="ECO:0007669"/>
    <property type="project" value="UniProtKB-ARBA"/>
</dbReference>
<dbReference type="GO" id="GO:0042802">
    <property type="term" value="F:identical protein binding"/>
    <property type="evidence" value="ECO:0007669"/>
    <property type="project" value="UniProtKB-ARBA"/>
</dbReference>
<evidence type="ECO:0000256" key="4">
    <source>
        <dbReference type="ARBA" id="ARBA00023125"/>
    </source>
</evidence>
<reference evidence="6 7" key="1">
    <citation type="submission" date="2016-07" db="EMBL/GenBank/DDBJ databases">
        <title>Acinetobacter sp. ANC 4603.</title>
        <authorList>
            <person name="Radolfova-Krizova L."/>
            <person name="Nemec A."/>
        </authorList>
    </citation>
    <scope>NUCLEOTIDE SEQUENCE [LARGE SCALE GENOMIC DNA]</scope>
    <source>
        <strain evidence="6 7">ANC 4603</strain>
    </source>
</reference>
<dbReference type="OrthoDB" id="9799835at2"/>
<dbReference type="InterPro" id="IPR020816">
    <property type="entry name" value="Histone-like_DNA-bd_CS"/>
</dbReference>
<dbReference type="EMBL" id="MBDL01000013">
    <property type="protein sequence ID" value="ODA12011.1"/>
    <property type="molecule type" value="Genomic_DNA"/>
</dbReference>
<name>A0A1C3CTE6_9GAMM</name>
<dbReference type="InterPro" id="IPR010992">
    <property type="entry name" value="IHF-like_DNA-bd_dom_sf"/>
</dbReference>
<dbReference type="Gene3D" id="4.10.520.10">
    <property type="entry name" value="IHF-like DNA-binding proteins"/>
    <property type="match status" value="1"/>
</dbReference>
<organism evidence="6 7">
    <name type="scientific">Acinetobacter celticus</name>
    <dbReference type="NCBI Taxonomy" id="1891224"/>
    <lineage>
        <taxon>Bacteria</taxon>
        <taxon>Pseudomonadati</taxon>
        <taxon>Pseudomonadota</taxon>
        <taxon>Gammaproteobacteria</taxon>
        <taxon>Moraxellales</taxon>
        <taxon>Moraxellaceae</taxon>
        <taxon>Acinetobacter</taxon>
    </lineage>
</organism>
<evidence type="ECO:0000313" key="6">
    <source>
        <dbReference type="EMBL" id="ODA12011.1"/>
    </source>
</evidence>
<proteinExistence type="inferred from homology"/>
<comment type="function">
    <text evidence="1">Histone-like DNA-binding protein which is capable of wrapping DNA to stabilize it, and thus to prevent its denaturation under extreme environmental conditions.</text>
</comment>
<sequence length="90" mass="9121">MNKSELIDAIAENGGLSKADAGKALDATIASVTEALKAGDTVTLVGFGTFSVKERAARTGRNPQTGATLEIKASKVPSFKAGKGLKDSVA</sequence>